<proteinExistence type="predicted"/>
<dbReference type="RefSeq" id="XP_071921718.1">
    <property type="nucleotide sequence ID" value="XM_072065617.1"/>
</dbReference>
<accession>A0ABM4VQA5</accession>
<organism evidence="2 3">
    <name type="scientific">Coffea arabica</name>
    <name type="common">Arabian coffee</name>
    <dbReference type="NCBI Taxonomy" id="13443"/>
    <lineage>
        <taxon>Eukaryota</taxon>
        <taxon>Viridiplantae</taxon>
        <taxon>Streptophyta</taxon>
        <taxon>Embryophyta</taxon>
        <taxon>Tracheophyta</taxon>
        <taxon>Spermatophyta</taxon>
        <taxon>Magnoliopsida</taxon>
        <taxon>eudicotyledons</taxon>
        <taxon>Gunneridae</taxon>
        <taxon>Pentapetalae</taxon>
        <taxon>asterids</taxon>
        <taxon>lamiids</taxon>
        <taxon>Gentianales</taxon>
        <taxon>Rubiaceae</taxon>
        <taxon>Ixoroideae</taxon>
        <taxon>Gardenieae complex</taxon>
        <taxon>Bertiereae - Coffeeae clade</taxon>
        <taxon>Coffeeae</taxon>
        <taxon>Coffea</taxon>
    </lineage>
</organism>
<evidence type="ECO:0000313" key="2">
    <source>
        <dbReference type="Proteomes" id="UP001652660"/>
    </source>
</evidence>
<dbReference type="PANTHER" id="PTHR31286">
    <property type="entry name" value="GLYCINE-RICH CELL WALL STRUCTURAL PROTEIN 1.8-LIKE"/>
    <property type="match status" value="1"/>
</dbReference>
<dbReference type="GeneID" id="140014566"/>
<dbReference type="InterPro" id="IPR025558">
    <property type="entry name" value="DUF4283"/>
</dbReference>
<dbReference type="PANTHER" id="PTHR31286:SF180">
    <property type="entry name" value="OS10G0362600 PROTEIN"/>
    <property type="match status" value="1"/>
</dbReference>
<name>A0ABM4VQA5_COFAR</name>
<gene>
    <name evidence="3" type="primary">LOC140014566</name>
</gene>
<dbReference type="Pfam" id="PF14111">
    <property type="entry name" value="DUF4283"/>
    <property type="match status" value="1"/>
</dbReference>
<sequence>MAALHPPDGGHLVSPTFQRKSFSELFAQNSSQPSLSIVAEKATHKGEPAVIFSQAAVEALASLFRYALVGKFSRGRPKMEEVRKFFASLDLRENPTVGLLDARNVLIQLRNEADFHCIWFRRIWYVSFASMRVFKWTSTFHVDKESSVVSLWLQLPKLPLHFFNKEVFFQIASIVGNPLLVDAATLAVSRPSVVLMCVEVDLLRPMPSRVWIGNGNHAGFWQELVVENPPRYCSHCFCQGYDKETCHVLKHELRSSTGQQAKTTRTGELRLKASAVTGDQGQVPTEGTGERSSLMLQEMATDPEAIVAPSGLASRGMLDSGEAQDNELRDKGVQGEQGWQPTIATLPIVEQERRTTADGKVFAAVDKASAWVELTISGGGGESIKLRERGCPRGLLWCRLLSGQQSL</sequence>
<protein>
    <recommendedName>
        <fullName evidence="1">DUF4283 domain-containing protein</fullName>
    </recommendedName>
</protein>
<dbReference type="InterPro" id="IPR040256">
    <property type="entry name" value="At4g02000-like"/>
</dbReference>
<keyword evidence="2" id="KW-1185">Reference proteome</keyword>
<evidence type="ECO:0000313" key="3">
    <source>
        <dbReference type="RefSeq" id="XP_071921718.1"/>
    </source>
</evidence>
<reference evidence="3" key="1">
    <citation type="submission" date="2025-08" db="UniProtKB">
        <authorList>
            <consortium name="RefSeq"/>
        </authorList>
    </citation>
    <scope>IDENTIFICATION</scope>
    <source>
        <tissue evidence="3">Leaves</tissue>
    </source>
</reference>
<feature type="domain" description="DUF4283" evidence="1">
    <location>
        <begin position="62"/>
        <end position="142"/>
    </location>
</feature>
<dbReference type="Proteomes" id="UP001652660">
    <property type="component" value="Chromosome 9e"/>
</dbReference>
<evidence type="ECO:0000259" key="1">
    <source>
        <dbReference type="Pfam" id="PF14111"/>
    </source>
</evidence>